<evidence type="ECO:0000313" key="3">
    <source>
        <dbReference type="EMBL" id="KLO07399.1"/>
    </source>
</evidence>
<proteinExistence type="predicted"/>
<dbReference type="InParanoid" id="A0A0H2R6E9"/>
<dbReference type="AlphaFoldDB" id="A0A0H2R6E9"/>
<keyword evidence="1" id="KW-0472">Membrane</keyword>
<dbReference type="STRING" id="27342.A0A0H2R6E9"/>
<protein>
    <recommendedName>
        <fullName evidence="2">DUF6533 domain-containing protein</fullName>
    </recommendedName>
</protein>
<dbReference type="EMBL" id="KQ086141">
    <property type="protein sequence ID" value="KLO07399.1"/>
    <property type="molecule type" value="Genomic_DNA"/>
</dbReference>
<reference evidence="3 4" key="1">
    <citation type="submission" date="2015-04" db="EMBL/GenBank/DDBJ databases">
        <title>Complete genome sequence of Schizopora paradoxa KUC8140, a cosmopolitan wood degrader in East Asia.</title>
        <authorList>
            <consortium name="DOE Joint Genome Institute"/>
            <person name="Min B."/>
            <person name="Park H."/>
            <person name="Jang Y."/>
            <person name="Kim J.-J."/>
            <person name="Kim K.H."/>
            <person name="Pangilinan J."/>
            <person name="Lipzen A."/>
            <person name="Riley R."/>
            <person name="Grigoriev I.V."/>
            <person name="Spatafora J.W."/>
            <person name="Choi I.-G."/>
        </authorList>
    </citation>
    <scope>NUCLEOTIDE SEQUENCE [LARGE SCALE GENOMIC DNA]</scope>
    <source>
        <strain evidence="3 4">KUC8140</strain>
    </source>
</reference>
<organism evidence="3 4">
    <name type="scientific">Schizopora paradoxa</name>
    <dbReference type="NCBI Taxonomy" id="27342"/>
    <lineage>
        <taxon>Eukaryota</taxon>
        <taxon>Fungi</taxon>
        <taxon>Dikarya</taxon>
        <taxon>Basidiomycota</taxon>
        <taxon>Agaricomycotina</taxon>
        <taxon>Agaricomycetes</taxon>
        <taxon>Hymenochaetales</taxon>
        <taxon>Schizoporaceae</taxon>
        <taxon>Schizopora</taxon>
    </lineage>
</organism>
<feature type="transmembrane region" description="Helical" evidence="1">
    <location>
        <begin position="98"/>
        <end position="118"/>
    </location>
</feature>
<feature type="transmembrane region" description="Helical" evidence="1">
    <location>
        <begin position="226"/>
        <end position="246"/>
    </location>
</feature>
<gene>
    <name evidence="3" type="ORF">SCHPADRAFT_650413</name>
</gene>
<dbReference type="OrthoDB" id="2745134at2759"/>
<evidence type="ECO:0000256" key="1">
    <source>
        <dbReference type="SAM" id="Phobius"/>
    </source>
</evidence>
<feature type="domain" description="DUF6533" evidence="2">
    <location>
        <begin position="25"/>
        <end position="69"/>
    </location>
</feature>
<dbReference type="Proteomes" id="UP000053477">
    <property type="component" value="Unassembled WGS sequence"/>
</dbReference>
<keyword evidence="1" id="KW-0812">Transmembrane</keyword>
<dbReference type="InterPro" id="IPR045340">
    <property type="entry name" value="DUF6533"/>
</dbReference>
<evidence type="ECO:0000259" key="2">
    <source>
        <dbReference type="Pfam" id="PF20151"/>
    </source>
</evidence>
<keyword evidence="1" id="KW-1133">Transmembrane helix</keyword>
<feature type="transmembrane region" description="Helical" evidence="1">
    <location>
        <begin position="54"/>
        <end position="78"/>
    </location>
</feature>
<feature type="transmembrane region" description="Helical" evidence="1">
    <location>
        <begin position="125"/>
        <end position="146"/>
    </location>
</feature>
<feature type="transmembrane region" description="Helical" evidence="1">
    <location>
        <begin position="183"/>
        <end position="205"/>
    </location>
</feature>
<sequence length="364" mass="39935">MDAIPPQILAGILTTAGNQILGTKYAILGLLTLNIYDHIMTLPQEIKYIWKRKFTAVSFLFFMNRYYALCVFIIGLIADSAPNFNFATCSRFALFQPLAGGIPLTIMPDMVIGLRVYALYGRNKLIAVLLANYLTAELGVALWLYLTPGGHPLNLPGPPDVMANPTLQSVEQNADKLGNLRSAAFQFMQTIYDTVVFIMIAYKTVREAFGPKKNRSIKTLMAAHGLVYYAVVLATNLAWALMIILAPVGLKYSLAAPTLILVCMSVNKMTLSLRSFGEPDGESFVPPALPSPPLPTPVSNKTSLKRRNSWIGTSTFEVPELVLELKSTGSFLDGDSFEVEFKEPSTSGSSGSETFFELTEVPRI</sequence>
<dbReference type="Pfam" id="PF20151">
    <property type="entry name" value="DUF6533"/>
    <property type="match status" value="1"/>
</dbReference>
<keyword evidence="4" id="KW-1185">Reference proteome</keyword>
<name>A0A0H2R6E9_9AGAM</name>
<accession>A0A0H2R6E9</accession>
<evidence type="ECO:0000313" key="4">
    <source>
        <dbReference type="Proteomes" id="UP000053477"/>
    </source>
</evidence>